<keyword evidence="3" id="KW-1185">Reference proteome</keyword>
<protein>
    <submittedName>
        <fullName evidence="2">XRE family transcriptional regulator</fullName>
    </submittedName>
</protein>
<evidence type="ECO:0000313" key="2">
    <source>
        <dbReference type="EMBL" id="AUJ78509.1"/>
    </source>
</evidence>
<dbReference type="AlphaFoldDB" id="A0AAI8N1G6"/>
<dbReference type="InterPro" id="IPR010982">
    <property type="entry name" value="Lambda_DNA-bd_dom_sf"/>
</dbReference>
<evidence type="ECO:0000313" key="3">
    <source>
        <dbReference type="Proteomes" id="UP000234366"/>
    </source>
</evidence>
<dbReference type="CDD" id="cd00093">
    <property type="entry name" value="HTH_XRE"/>
    <property type="match status" value="1"/>
</dbReference>
<sequence>MVGNTDFGKKVKTWLIMNEMQQKELAEMLNISNAYLSDILLGKRQGKKVREKIVKIVNERGASWLADC</sequence>
<organism evidence="2 3">
    <name type="scientific">Bacillus siamensis</name>
    <dbReference type="NCBI Taxonomy" id="659243"/>
    <lineage>
        <taxon>Bacteria</taxon>
        <taxon>Bacillati</taxon>
        <taxon>Bacillota</taxon>
        <taxon>Bacilli</taxon>
        <taxon>Bacillales</taxon>
        <taxon>Bacillaceae</taxon>
        <taxon>Bacillus</taxon>
        <taxon>Bacillus amyloliquefaciens group</taxon>
    </lineage>
</organism>
<dbReference type="EMBL" id="CP025001">
    <property type="protein sequence ID" value="AUJ78509.1"/>
    <property type="molecule type" value="Genomic_DNA"/>
</dbReference>
<proteinExistence type="predicted"/>
<reference evidence="2 3" key="1">
    <citation type="submission" date="2017-11" db="EMBL/GenBank/DDBJ databases">
        <title>Genome sequence and genome mining of multiple bioactive secondary metabolites from a deep sea-derived Bacillus siamensis SCSIO 05746.</title>
        <authorList>
            <person name="Pan H.-Q."/>
            <person name="Ju J.-H."/>
        </authorList>
    </citation>
    <scope>NUCLEOTIDE SEQUENCE [LARGE SCALE GENOMIC DNA]</scope>
    <source>
        <strain evidence="2 3">SCSIO 05746</strain>
    </source>
</reference>
<dbReference type="InterPro" id="IPR001387">
    <property type="entry name" value="Cro/C1-type_HTH"/>
</dbReference>
<dbReference type="Gene3D" id="1.10.260.40">
    <property type="entry name" value="lambda repressor-like DNA-binding domains"/>
    <property type="match status" value="1"/>
</dbReference>
<feature type="domain" description="HTH cro/C1-type" evidence="1">
    <location>
        <begin position="14"/>
        <end position="44"/>
    </location>
</feature>
<accession>A0AAI8N1G6</accession>
<dbReference type="SUPFAM" id="SSF47413">
    <property type="entry name" value="lambda repressor-like DNA-binding domains"/>
    <property type="match status" value="1"/>
</dbReference>
<dbReference type="RefSeq" id="WP_025852425.1">
    <property type="nucleotide sequence ID" value="NZ_CP025001.1"/>
</dbReference>
<gene>
    <name evidence="2" type="ORF">CWD84_17705</name>
</gene>
<dbReference type="GO" id="GO:0003677">
    <property type="term" value="F:DNA binding"/>
    <property type="evidence" value="ECO:0007669"/>
    <property type="project" value="InterPro"/>
</dbReference>
<dbReference type="Pfam" id="PF01381">
    <property type="entry name" value="HTH_3"/>
    <property type="match status" value="1"/>
</dbReference>
<dbReference type="Proteomes" id="UP000234366">
    <property type="component" value="Chromosome"/>
</dbReference>
<evidence type="ECO:0000259" key="1">
    <source>
        <dbReference type="Pfam" id="PF01381"/>
    </source>
</evidence>
<dbReference type="KEGG" id="bsia:CWD84_17705"/>
<name>A0AAI8N1G6_9BACI</name>